<sequence length="147" mass="16994">MTVYFERTTRSPLPVRELFERSRSIDAHRESMAHSRERAVAGVTSGTISLGEQVTWRAWHFGLPISMTSRITEMEPPHRFVDEQVRGPFRSFRHEHEFRGEPGGSVMIDRIEFSAPLRPLGRAAERVFLAAYLQKLIDVRNEYLAKP</sequence>
<protein>
    <submittedName>
        <fullName evidence="1">Cyclase</fullName>
    </submittedName>
</protein>
<dbReference type="Gene3D" id="3.30.530.20">
    <property type="match status" value="1"/>
</dbReference>
<dbReference type="CDD" id="cd07820">
    <property type="entry name" value="SRPBCC_3"/>
    <property type="match status" value="1"/>
</dbReference>
<evidence type="ECO:0000313" key="2">
    <source>
        <dbReference type="Proteomes" id="UP000295411"/>
    </source>
</evidence>
<comment type="caution">
    <text evidence="1">The sequence shown here is derived from an EMBL/GenBank/DDBJ whole genome shotgun (WGS) entry which is preliminary data.</text>
</comment>
<dbReference type="EMBL" id="SMTK01000003">
    <property type="protein sequence ID" value="TDK25322.1"/>
    <property type="molecule type" value="Genomic_DNA"/>
</dbReference>
<organism evidence="1 2">
    <name type="scientific">Arthrobacter crusticola</name>
    <dbReference type="NCBI Taxonomy" id="2547960"/>
    <lineage>
        <taxon>Bacteria</taxon>
        <taxon>Bacillati</taxon>
        <taxon>Actinomycetota</taxon>
        <taxon>Actinomycetes</taxon>
        <taxon>Micrococcales</taxon>
        <taxon>Micrococcaceae</taxon>
        <taxon>Arthrobacter</taxon>
    </lineage>
</organism>
<name>A0A4R5TW46_9MICC</name>
<proteinExistence type="predicted"/>
<gene>
    <name evidence="1" type="ORF">E2F48_08580</name>
</gene>
<evidence type="ECO:0000313" key="1">
    <source>
        <dbReference type="EMBL" id="TDK25322.1"/>
    </source>
</evidence>
<dbReference type="SUPFAM" id="SSF55961">
    <property type="entry name" value="Bet v1-like"/>
    <property type="match status" value="1"/>
</dbReference>
<dbReference type="RefSeq" id="WP_133403598.1">
    <property type="nucleotide sequence ID" value="NZ_SMTK01000003.1"/>
</dbReference>
<reference evidence="1 2" key="1">
    <citation type="submission" date="2019-03" db="EMBL/GenBank/DDBJ databases">
        <title>Arthrobacter sp. nov., an bacterium isolated from biocrust in Mu Us Desert.</title>
        <authorList>
            <person name="Lixiong L."/>
        </authorList>
    </citation>
    <scope>NUCLEOTIDE SEQUENCE [LARGE SCALE GENOMIC DNA]</scope>
    <source>
        <strain evidence="1 2">SLN-3</strain>
    </source>
</reference>
<keyword evidence="2" id="KW-1185">Reference proteome</keyword>
<dbReference type="Pfam" id="PF10604">
    <property type="entry name" value="Polyketide_cyc2"/>
    <property type="match status" value="1"/>
</dbReference>
<accession>A0A4R5TW46</accession>
<dbReference type="Proteomes" id="UP000295411">
    <property type="component" value="Unassembled WGS sequence"/>
</dbReference>
<dbReference type="AlphaFoldDB" id="A0A4R5TW46"/>
<dbReference type="InterPro" id="IPR019587">
    <property type="entry name" value="Polyketide_cyclase/dehydratase"/>
</dbReference>
<dbReference type="InterPro" id="IPR023393">
    <property type="entry name" value="START-like_dom_sf"/>
</dbReference>
<dbReference type="OrthoDB" id="9801773at2"/>